<evidence type="ECO:0000259" key="3">
    <source>
        <dbReference type="PROSITE" id="PS50011"/>
    </source>
</evidence>
<feature type="region of interest" description="Disordered" evidence="2">
    <location>
        <begin position="302"/>
        <end position="329"/>
    </location>
</feature>
<dbReference type="InterPro" id="IPR017441">
    <property type="entry name" value="Protein_kinase_ATP_BS"/>
</dbReference>
<evidence type="ECO:0000256" key="1">
    <source>
        <dbReference type="PROSITE-ProRule" id="PRU10141"/>
    </source>
</evidence>
<dbReference type="PROSITE" id="PS00107">
    <property type="entry name" value="PROTEIN_KINASE_ATP"/>
    <property type="match status" value="1"/>
</dbReference>
<dbReference type="EMBL" id="JACEGC010000057">
    <property type="protein sequence ID" value="MBC1196063.1"/>
    <property type="molecule type" value="Genomic_DNA"/>
</dbReference>
<dbReference type="Pfam" id="PF00069">
    <property type="entry name" value="Pkinase"/>
    <property type="match status" value="1"/>
</dbReference>
<reference evidence="4 5" key="1">
    <citation type="submission" date="2020-07" db="EMBL/GenBank/DDBJ databases">
        <title>Genomes of two Microcystis aeruginosa (Cyanobacteria) strains from Florida (USA) with disparate toxicogenic potential.</title>
        <authorList>
            <person name="Lefler F.W."/>
            <person name="Barbosa M."/>
            <person name="Berthold D.E."/>
            <person name="Laughinghouse H.D. IV."/>
        </authorList>
    </citation>
    <scope>NUCLEOTIDE SEQUENCE [LARGE SCALE GENOMIC DNA]</scope>
    <source>
        <strain evidence="4 5">BLCCF158</strain>
    </source>
</reference>
<keyword evidence="1" id="KW-0547">Nucleotide-binding</keyword>
<evidence type="ECO:0000313" key="4">
    <source>
        <dbReference type="EMBL" id="MBC1196063.1"/>
    </source>
</evidence>
<dbReference type="PANTHER" id="PTHR23150:SF19">
    <property type="entry name" value="FORMYLGLYCINE-GENERATING ENZYME"/>
    <property type="match status" value="1"/>
</dbReference>
<dbReference type="NCBIfam" id="NF045510">
    <property type="entry name" value="4Cys_prefix_kin"/>
    <property type="match status" value="1"/>
</dbReference>
<dbReference type="InterPro" id="IPR000719">
    <property type="entry name" value="Prot_kinase_dom"/>
</dbReference>
<evidence type="ECO:0000256" key="2">
    <source>
        <dbReference type="SAM" id="MobiDB-lite"/>
    </source>
</evidence>
<name>A0A841UY72_MICAE</name>
<feature type="binding site" evidence="1">
    <location>
        <position position="74"/>
    </location>
    <ligand>
        <name>ATP</name>
        <dbReference type="ChEBI" id="CHEBI:30616"/>
    </ligand>
</feature>
<dbReference type="InterPro" id="IPR005532">
    <property type="entry name" value="SUMF_dom"/>
</dbReference>
<dbReference type="SUPFAM" id="SSF56112">
    <property type="entry name" value="Protein kinase-like (PK-like)"/>
    <property type="match status" value="1"/>
</dbReference>
<dbReference type="Gene3D" id="3.90.1580.10">
    <property type="entry name" value="paralog of FGE (formylglycine-generating enzyme)"/>
    <property type="match status" value="1"/>
</dbReference>
<dbReference type="Gene3D" id="3.30.200.20">
    <property type="entry name" value="Phosphorylase Kinase, domain 1"/>
    <property type="match status" value="1"/>
</dbReference>
<dbReference type="PANTHER" id="PTHR23150">
    <property type="entry name" value="SULFATASE MODIFYING FACTOR 1, 2"/>
    <property type="match status" value="1"/>
</dbReference>
<dbReference type="SUPFAM" id="SSF56436">
    <property type="entry name" value="C-type lectin-like"/>
    <property type="match status" value="1"/>
</dbReference>
<dbReference type="AlphaFoldDB" id="A0A841UY72"/>
<dbReference type="InterPro" id="IPR016187">
    <property type="entry name" value="CTDL_fold"/>
</dbReference>
<proteinExistence type="predicted"/>
<feature type="compositionally biased region" description="Basic and acidic residues" evidence="2">
    <location>
        <begin position="373"/>
        <end position="402"/>
    </location>
</feature>
<dbReference type="Gene3D" id="1.10.510.10">
    <property type="entry name" value="Transferase(Phosphotransferase) domain 1"/>
    <property type="match status" value="1"/>
</dbReference>
<dbReference type="GO" id="GO:0004672">
    <property type="term" value="F:protein kinase activity"/>
    <property type="evidence" value="ECO:0007669"/>
    <property type="project" value="InterPro"/>
</dbReference>
<dbReference type="RefSeq" id="WP_185239914.1">
    <property type="nucleotide sequence ID" value="NZ_JACEGC010000057.1"/>
</dbReference>
<dbReference type="InterPro" id="IPR051043">
    <property type="entry name" value="Sulfatase_Mod_Factor_Kinase"/>
</dbReference>
<feature type="region of interest" description="Disordered" evidence="2">
    <location>
        <begin position="370"/>
        <end position="411"/>
    </location>
</feature>
<dbReference type="InterPro" id="IPR011009">
    <property type="entry name" value="Kinase-like_dom_sf"/>
</dbReference>
<sequence>MSILYCLNPECSHPQNPTHYSYCQGCGGNLSQTSQSYSFHSRYLIVGVLGEGAFGRTYKAEDLNFNRKPRVIKKFIAQMQGAALEKSKELFQREAEKLDELRHEQIPSVYDYFSEGNSLYLVEGFIEGETLFQEYQREGKFSEQKIQEILRELLPVLAYLHSKGLIHRDIKPDNLMRRRTDGKLMLIDFGGIKEQTSQMGTGLYTPGYAPYEHIMGRAIASSDLYSLAATCVRLLTGCLPQSDSNSSDPVYDVDDRRWLWQSVLKSQKRSISDFLANLLNKMLEDKSSQRYQSASEVLTLLNNPPSRPTVVQPPVQPTTVSPPAKTTISTPSGITRRKLLYNGIGMMVFGAAIALVIDKRDVWLKLLPSTSDKSVKKPPSDKSVKKPPSDESVKKTPSDEPQKNTFTEQLPGGLKLAMVELPGGEFMMGSPYSDPNADKSEKPQHQVKVNSFAIGKYPVTQAQYEAVMGTNPSWFKNNPQNPVENVSWNDAQAFCQKLSQITGKTYRLPTEAEWEYACRAGTTTRFYFGDHANQLGDYAWYNGNSGGKTHPVGQKKPNAWGLYDMSGNVWEWCEDNWHDSYENAPKDGSAWLTNDNDYRILRGGSWYDNPYLCRSAYRDNDVRRDYFYNSGFRVVCGAGSPL</sequence>
<organism evidence="4 5">
    <name type="scientific">Microcystis aeruginosa BLCC-F158</name>
    <dbReference type="NCBI Taxonomy" id="2755316"/>
    <lineage>
        <taxon>Bacteria</taxon>
        <taxon>Bacillati</taxon>
        <taxon>Cyanobacteriota</taxon>
        <taxon>Cyanophyceae</taxon>
        <taxon>Oscillatoriophycideae</taxon>
        <taxon>Chroococcales</taxon>
        <taxon>Microcystaceae</taxon>
        <taxon>Microcystis</taxon>
    </lineage>
</organism>
<dbReference type="SMART" id="SM00220">
    <property type="entry name" value="S_TKc"/>
    <property type="match status" value="1"/>
</dbReference>
<dbReference type="PROSITE" id="PS50011">
    <property type="entry name" value="PROTEIN_KINASE_DOM"/>
    <property type="match status" value="1"/>
</dbReference>
<dbReference type="GO" id="GO:0005524">
    <property type="term" value="F:ATP binding"/>
    <property type="evidence" value="ECO:0007669"/>
    <property type="project" value="UniProtKB-UniRule"/>
</dbReference>
<accession>A0A841UY72</accession>
<dbReference type="Pfam" id="PF03781">
    <property type="entry name" value="FGE-sulfatase"/>
    <property type="match status" value="1"/>
</dbReference>
<feature type="domain" description="Protein kinase" evidence="3">
    <location>
        <begin position="43"/>
        <end position="310"/>
    </location>
</feature>
<dbReference type="InterPro" id="IPR042095">
    <property type="entry name" value="SUMF_sf"/>
</dbReference>
<keyword evidence="1" id="KW-0067">ATP-binding</keyword>
<gene>
    <name evidence="4" type="ORF">H0901_12530</name>
</gene>
<comment type="caution">
    <text evidence="4">The sequence shown here is derived from an EMBL/GenBank/DDBJ whole genome shotgun (WGS) entry which is preliminary data.</text>
</comment>
<feature type="compositionally biased region" description="Low complexity" evidence="2">
    <location>
        <begin position="308"/>
        <end position="323"/>
    </location>
</feature>
<dbReference type="Proteomes" id="UP000525432">
    <property type="component" value="Unassembled WGS sequence"/>
</dbReference>
<evidence type="ECO:0000313" key="5">
    <source>
        <dbReference type="Proteomes" id="UP000525432"/>
    </source>
</evidence>
<dbReference type="GO" id="GO:0120147">
    <property type="term" value="F:formylglycine-generating oxidase activity"/>
    <property type="evidence" value="ECO:0007669"/>
    <property type="project" value="TreeGrafter"/>
</dbReference>
<protein>
    <submittedName>
        <fullName evidence="4">SUMF1/EgtB/PvdO family nonheme iron enzyme</fullName>
    </submittedName>
</protein>
<dbReference type="CDD" id="cd14014">
    <property type="entry name" value="STKc_PknB_like"/>
    <property type="match status" value="1"/>
</dbReference>